<keyword evidence="6" id="KW-0677">Repeat</keyword>
<dbReference type="InterPro" id="IPR001245">
    <property type="entry name" value="Ser-Thr/Tyr_kinase_cat_dom"/>
</dbReference>
<sequence>MRNLLFYPVLFLVFFPLLAMSGALNDDVLGLIVFKADLQDPTSKLTSWNEDDNDPCGWMGITCNPTTNRVTELNLDGFSLSGKIGRGLLQLQSLRKLSLSKNNFSGSLNPNLSRLESLWTVDLSENNLSGSIPDEFFQQCRSLRTILLANNAFSGEIPPGVGSCSTLAELNISSNRLSGRLPSGLWSLYGLRSLDLSGNSLSGDIPMGISRLYNLRAIDLRGNRLSGGLPDDIGGCLLLKSLDLSENLLTGKLPETLQKLSICSYLSLGSNSFSGEVPTWIGEMKSLETLNLSGNGFSGQVPDSIGNLQVVKRLDFSQNNFTGSLPESIGICKSLLEVDFSQNSLIGDLPTWIFELGLQSISVSGNKMSGSIQIPITTDQTLKILDLSNNGFSGRIPVDIGNIHGLQFLNLSWNSLSGSIPASVRELKSLQVLDLNGNRLNGSIPLEIGEAVSLNELNLHKNSLTGGIPTQIGNCSSLTSLILSQNNLTGPIPPTLANLTNLQTIDLSHNRLTGTLPKQLSNLPHLLSFNISHNLFSGDLPAGNFFDTIPPSSISDNPGLCGSVVNRSCPAVLPKPIVLNPNSSSPNPSSNSAFSPGKLRHKKIILSISTLIAIGAAALIMLGVFTITVLNIRVRAAATSQSAAALVLSDGYYSHSPGTEADSGKLVMFSGNDPDFSAGAHAILNKDCELGRGGFGTVYKTILRDGRPVAIKKLTVSSLVKSQEDFEREVKKLGKVRHPNLVTLEGYYWTPSLQLLIYEFVSGGNLYRHLHESSASNSLSWRERFDIILGIARSLAHLHRLNIIHYNLKSSNILIDGSGEAKVGDAGLAKLLPMLDRYVLSSKIQSALGYMAPEFACRTVKITEKCDVYGFGVLVLEIITGRRPVEYMEDDVVVLCDVVRGALEEGRVEECVDGRLGGKFPVEEAVPVVKLGLICTSQVPSNRPDMAEVVNILQLIRCPLNEPEEELS</sequence>
<dbReference type="PROSITE" id="PS51450">
    <property type="entry name" value="LRR"/>
    <property type="match status" value="1"/>
</dbReference>
<dbReference type="Pfam" id="PF00560">
    <property type="entry name" value="LRR_1"/>
    <property type="match status" value="4"/>
</dbReference>
<dbReference type="FunFam" id="3.30.200.20:FF:000295">
    <property type="entry name" value="probable LRR receptor-like serine/threonine-protein kinase IRK"/>
    <property type="match status" value="1"/>
</dbReference>
<evidence type="ECO:0000256" key="14">
    <source>
        <dbReference type="SAM" id="Phobius"/>
    </source>
</evidence>
<feature type="chain" id="PRO_5027113077" evidence="15">
    <location>
        <begin position="20"/>
        <end position="968"/>
    </location>
</feature>
<keyword evidence="8 13" id="KW-0067">ATP-binding</keyword>
<dbReference type="Pfam" id="PF23598">
    <property type="entry name" value="LRR_14"/>
    <property type="match status" value="1"/>
</dbReference>
<feature type="signal peptide" evidence="15">
    <location>
        <begin position="1"/>
        <end position="19"/>
    </location>
</feature>
<organism evidence="17 18">
    <name type="scientific">Elaeis guineensis var. tenera</name>
    <name type="common">Oil palm</name>
    <dbReference type="NCBI Taxonomy" id="51953"/>
    <lineage>
        <taxon>Eukaryota</taxon>
        <taxon>Viridiplantae</taxon>
        <taxon>Streptophyta</taxon>
        <taxon>Embryophyta</taxon>
        <taxon>Tracheophyta</taxon>
        <taxon>Spermatophyta</taxon>
        <taxon>Magnoliopsida</taxon>
        <taxon>Liliopsida</taxon>
        <taxon>Arecaceae</taxon>
        <taxon>Arecoideae</taxon>
        <taxon>Cocoseae</taxon>
        <taxon>Elaeidinae</taxon>
        <taxon>Elaeis</taxon>
    </lineage>
</organism>
<dbReference type="Gene3D" id="3.80.10.10">
    <property type="entry name" value="Ribonuclease Inhibitor"/>
    <property type="match status" value="3"/>
</dbReference>
<dbReference type="FunFam" id="3.80.10.10:FF:000402">
    <property type="entry name" value="Putative LRR receptor-like serine/threonine-protein kinase IRK"/>
    <property type="match status" value="1"/>
</dbReference>
<dbReference type="Gene3D" id="3.30.200.20">
    <property type="entry name" value="Phosphorylase Kinase, domain 1"/>
    <property type="match status" value="1"/>
</dbReference>
<protein>
    <submittedName>
        <fullName evidence="18">Probable LRR receptor-like serine/threonine-protein kinase IRK</fullName>
    </submittedName>
</protein>
<dbReference type="OrthoDB" id="676979at2759"/>
<evidence type="ECO:0000256" key="5">
    <source>
        <dbReference type="ARBA" id="ARBA00022729"/>
    </source>
</evidence>
<evidence type="ECO:0000313" key="18">
    <source>
        <dbReference type="RefSeq" id="XP_010922754.1"/>
    </source>
</evidence>
<evidence type="ECO:0000259" key="16">
    <source>
        <dbReference type="PROSITE" id="PS50011"/>
    </source>
</evidence>
<dbReference type="InterPro" id="IPR011009">
    <property type="entry name" value="Kinase-like_dom_sf"/>
</dbReference>
<dbReference type="SMART" id="SM00365">
    <property type="entry name" value="LRR_SD22"/>
    <property type="match status" value="2"/>
</dbReference>
<dbReference type="SUPFAM" id="SSF56112">
    <property type="entry name" value="Protein kinase-like (PK-like)"/>
    <property type="match status" value="1"/>
</dbReference>
<dbReference type="GeneID" id="105045988"/>
<evidence type="ECO:0000256" key="15">
    <source>
        <dbReference type="SAM" id="SignalP"/>
    </source>
</evidence>
<evidence type="ECO:0000256" key="11">
    <source>
        <dbReference type="ARBA" id="ARBA00023170"/>
    </source>
</evidence>
<dbReference type="PROSITE" id="PS00107">
    <property type="entry name" value="PROTEIN_KINASE_ATP"/>
    <property type="match status" value="1"/>
</dbReference>
<keyword evidence="10 14" id="KW-0472">Membrane</keyword>
<dbReference type="CDD" id="cd14066">
    <property type="entry name" value="STKc_IRAK"/>
    <property type="match status" value="1"/>
</dbReference>
<dbReference type="PRINTS" id="PR00019">
    <property type="entry name" value="LEURICHRPT"/>
</dbReference>
<dbReference type="InterPro" id="IPR050647">
    <property type="entry name" value="Plant_LRR-RLKs"/>
</dbReference>
<dbReference type="InterPro" id="IPR013210">
    <property type="entry name" value="LRR_N_plant-typ"/>
</dbReference>
<dbReference type="Gene3D" id="1.10.510.10">
    <property type="entry name" value="Transferase(Phosphotransferase) domain 1"/>
    <property type="match status" value="1"/>
</dbReference>
<dbReference type="Pfam" id="PF07714">
    <property type="entry name" value="PK_Tyr_Ser-Thr"/>
    <property type="match status" value="1"/>
</dbReference>
<dbReference type="InterPro" id="IPR032675">
    <property type="entry name" value="LRR_dom_sf"/>
</dbReference>
<evidence type="ECO:0000256" key="7">
    <source>
        <dbReference type="ARBA" id="ARBA00022741"/>
    </source>
</evidence>
<reference evidence="18" key="1">
    <citation type="submission" date="2025-08" db="UniProtKB">
        <authorList>
            <consortium name="RefSeq"/>
        </authorList>
    </citation>
    <scope>IDENTIFICATION</scope>
</reference>
<dbReference type="Pfam" id="PF08263">
    <property type="entry name" value="LRRNT_2"/>
    <property type="match status" value="1"/>
</dbReference>
<dbReference type="AlphaFoldDB" id="A0A6I9R9E6"/>
<dbReference type="FunCoup" id="A0A6I9R9E6">
    <property type="interactions" value="2013"/>
</dbReference>
<evidence type="ECO:0000256" key="12">
    <source>
        <dbReference type="ARBA" id="ARBA00023180"/>
    </source>
</evidence>
<dbReference type="PANTHER" id="PTHR48056:SF82">
    <property type="entry name" value="LRR RECEPTOR-LIKE SERINE_THREONINE-PROTEIN KINASE IRK-RELATED"/>
    <property type="match status" value="1"/>
</dbReference>
<evidence type="ECO:0000256" key="1">
    <source>
        <dbReference type="ARBA" id="ARBA00004251"/>
    </source>
</evidence>
<evidence type="ECO:0000313" key="17">
    <source>
        <dbReference type="Proteomes" id="UP000504607"/>
    </source>
</evidence>
<keyword evidence="9 14" id="KW-1133">Transmembrane helix</keyword>
<dbReference type="InterPro" id="IPR001611">
    <property type="entry name" value="Leu-rich_rpt"/>
</dbReference>
<dbReference type="InterPro" id="IPR055414">
    <property type="entry name" value="LRR_R13L4/SHOC2-like"/>
</dbReference>
<dbReference type="PROSITE" id="PS50011">
    <property type="entry name" value="PROTEIN_KINASE_DOM"/>
    <property type="match status" value="1"/>
</dbReference>
<keyword evidence="7 13" id="KW-0547">Nucleotide-binding</keyword>
<keyword evidence="17" id="KW-1185">Reference proteome</keyword>
<gene>
    <name evidence="18" type="primary">LOC105045988</name>
</gene>
<dbReference type="KEGG" id="egu:105045988"/>
<dbReference type="GO" id="GO:0004674">
    <property type="term" value="F:protein serine/threonine kinase activity"/>
    <property type="evidence" value="ECO:0007669"/>
    <property type="project" value="UniProtKB-EC"/>
</dbReference>
<evidence type="ECO:0000256" key="4">
    <source>
        <dbReference type="ARBA" id="ARBA00022692"/>
    </source>
</evidence>
<dbReference type="Proteomes" id="UP000504607">
    <property type="component" value="Chromosome 5"/>
</dbReference>
<evidence type="ECO:0000256" key="8">
    <source>
        <dbReference type="ARBA" id="ARBA00022840"/>
    </source>
</evidence>
<dbReference type="GO" id="GO:0005886">
    <property type="term" value="C:plasma membrane"/>
    <property type="evidence" value="ECO:0007669"/>
    <property type="project" value="UniProtKB-SubCell"/>
</dbReference>
<accession>A0A6I9R9E6</accession>
<dbReference type="FunFam" id="1.10.510.10:FF:000267">
    <property type="entry name" value="probable LRR receptor-like serine/threonine-protein kinase IRK"/>
    <property type="match status" value="1"/>
</dbReference>
<dbReference type="SUPFAM" id="SSF52058">
    <property type="entry name" value="L domain-like"/>
    <property type="match status" value="2"/>
</dbReference>
<dbReference type="GO" id="GO:0033612">
    <property type="term" value="F:receptor serine/threonine kinase binding"/>
    <property type="evidence" value="ECO:0007669"/>
    <property type="project" value="TreeGrafter"/>
</dbReference>
<evidence type="ECO:0000256" key="2">
    <source>
        <dbReference type="ARBA" id="ARBA00022475"/>
    </source>
</evidence>
<dbReference type="InParanoid" id="A0A6I9R9E6"/>
<evidence type="ECO:0000256" key="9">
    <source>
        <dbReference type="ARBA" id="ARBA00022989"/>
    </source>
</evidence>
<dbReference type="Pfam" id="PF13855">
    <property type="entry name" value="LRR_8"/>
    <property type="match status" value="2"/>
</dbReference>
<dbReference type="InterPro" id="IPR017441">
    <property type="entry name" value="Protein_kinase_ATP_BS"/>
</dbReference>
<evidence type="ECO:0000256" key="3">
    <source>
        <dbReference type="ARBA" id="ARBA00022614"/>
    </source>
</evidence>
<feature type="domain" description="Protein kinase" evidence="16">
    <location>
        <begin position="684"/>
        <end position="956"/>
    </location>
</feature>
<comment type="subcellular location">
    <subcellularLocation>
        <location evidence="1">Cell membrane</location>
        <topology evidence="1">Single-pass type I membrane protein</topology>
    </subcellularLocation>
</comment>
<keyword evidence="11" id="KW-0675">Receptor</keyword>
<name>A0A6I9R9E6_ELAGV</name>
<dbReference type="SMART" id="SM00369">
    <property type="entry name" value="LRR_TYP"/>
    <property type="match status" value="5"/>
</dbReference>
<evidence type="ECO:0000256" key="6">
    <source>
        <dbReference type="ARBA" id="ARBA00022737"/>
    </source>
</evidence>
<dbReference type="InterPro" id="IPR003591">
    <property type="entry name" value="Leu-rich_rpt_typical-subtyp"/>
</dbReference>
<dbReference type="PANTHER" id="PTHR48056">
    <property type="entry name" value="LRR RECEPTOR-LIKE SERINE/THREONINE-PROTEIN KINASE-RELATED"/>
    <property type="match status" value="1"/>
</dbReference>
<keyword evidence="2" id="KW-1003">Cell membrane</keyword>
<keyword evidence="12" id="KW-0325">Glycoprotein</keyword>
<feature type="transmembrane region" description="Helical" evidence="14">
    <location>
        <begin position="604"/>
        <end position="630"/>
    </location>
</feature>
<dbReference type="GO" id="GO:0005524">
    <property type="term" value="F:ATP binding"/>
    <property type="evidence" value="ECO:0007669"/>
    <property type="project" value="UniProtKB-UniRule"/>
</dbReference>
<feature type="binding site" evidence="13">
    <location>
        <position position="713"/>
    </location>
    <ligand>
        <name>ATP</name>
        <dbReference type="ChEBI" id="CHEBI:30616"/>
    </ligand>
</feature>
<dbReference type="InterPro" id="IPR000719">
    <property type="entry name" value="Prot_kinase_dom"/>
</dbReference>
<dbReference type="RefSeq" id="XP_010922754.1">
    <property type="nucleotide sequence ID" value="XM_010924452.3"/>
</dbReference>
<dbReference type="FunFam" id="3.80.10.10:FF:000362">
    <property type="entry name" value="Putative LRR receptor-like serine/threonine-protein kinase IRK"/>
    <property type="match status" value="1"/>
</dbReference>
<keyword evidence="3" id="KW-0433">Leucine-rich repeat</keyword>
<keyword evidence="4 14" id="KW-0812">Transmembrane</keyword>
<proteinExistence type="predicted"/>
<evidence type="ECO:0000256" key="10">
    <source>
        <dbReference type="ARBA" id="ARBA00023136"/>
    </source>
</evidence>
<evidence type="ECO:0000256" key="13">
    <source>
        <dbReference type="PROSITE-ProRule" id="PRU10141"/>
    </source>
</evidence>
<keyword evidence="5 15" id="KW-0732">Signal</keyword>